<evidence type="ECO:0000313" key="1">
    <source>
        <dbReference type="EMBL" id="KAJ9086618.1"/>
    </source>
</evidence>
<comment type="caution">
    <text evidence="1">The sequence shown here is derived from an EMBL/GenBank/DDBJ whole genome shotgun (WGS) entry which is preliminary data.</text>
</comment>
<name>A0ACC2UHV7_9FUNG</name>
<protein>
    <submittedName>
        <fullName evidence="1">Uncharacterized protein</fullName>
    </submittedName>
</protein>
<keyword evidence="2" id="KW-1185">Reference proteome</keyword>
<organism evidence="1 2">
    <name type="scientific">Entomophthora muscae</name>
    <dbReference type="NCBI Taxonomy" id="34485"/>
    <lineage>
        <taxon>Eukaryota</taxon>
        <taxon>Fungi</taxon>
        <taxon>Fungi incertae sedis</taxon>
        <taxon>Zoopagomycota</taxon>
        <taxon>Entomophthoromycotina</taxon>
        <taxon>Entomophthoromycetes</taxon>
        <taxon>Entomophthorales</taxon>
        <taxon>Entomophthoraceae</taxon>
        <taxon>Entomophthora</taxon>
    </lineage>
</organism>
<reference evidence="1" key="1">
    <citation type="submission" date="2022-04" db="EMBL/GenBank/DDBJ databases">
        <title>Genome of the entomopathogenic fungus Entomophthora muscae.</title>
        <authorList>
            <person name="Elya C."/>
            <person name="Lovett B.R."/>
            <person name="Lee E."/>
            <person name="Macias A.M."/>
            <person name="Hajek A.E."/>
            <person name="De Bivort B.L."/>
            <person name="Kasson M.T."/>
            <person name="De Fine Licht H.H."/>
            <person name="Stajich J.E."/>
        </authorList>
    </citation>
    <scope>NUCLEOTIDE SEQUENCE</scope>
    <source>
        <strain evidence="1">Berkeley</strain>
    </source>
</reference>
<sequence>MNPQAHSDTAPYLFKGSLRNWIIKRFRDISIEAHEVLRPLKRISDAEVALQQEVNEKHIKCLECYLGEPPRKNFFKFLQPACAPGGLHINGLHC</sequence>
<accession>A0ACC2UHV7</accession>
<evidence type="ECO:0000313" key="2">
    <source>
        <dbReference type="Proteomes" id="UP001165960"/>
    </source>
</evidence>
<proteinExistence type="predicted"/>
<dbReference type="Proteomes" id="UP001165960">
    <property type="component" value="Unassembled WGS sequence"/>
</dbReference>
<dbReference type="EMBL" id="QTSX02000715">
    <property type="protein sequence ID" value="KAJ9086618.1"/>
    <property type="molecule type" value="Genomic_DNA"/>
</dbReference>
<gene>
    <name evidence="1" type="ORF">DSO57_1002341</name>
</gene>